<protein>
    <submittedName>
        <fullName evidence="2">Uncharacterized protein</fullName>
    </submittedName>
</protein>
<proteinExistence type="predicted"/>
<feature type="non-terminal residue" evidence="2">
    <location>
        <position position="142"/>
    </location>
</feature>
<feature type="region of interest" description="Disordered" evidence="1">
    <location>
        <begin position="50"/>
        <end position="142"/>
    </location>
</feature>
<sequence length="142" mass="14926">MRLLDGATFGGWSKPVGRGAATRLEAESLEPAISSGRSLLLRAIARSASSISASAAGPGTPRREREQQQHQRPSSGFSGAQQTGSSSSSAGYAADAAARQHSPANSPTTAHRNLRCSSPNKRENLRFSSPNKREAEEGEHAE</sequence>
<accession>A0A813HNI8</accession>
<evidence type="ECO:0000313" key="2">
    <source>
        <dbReference type="EMBL" id="CAE8640202.1"/>
    </source>
</evidence>
<evidence type="ECO:0000313" key="3">
    <source>
        <dbReference type="Proteomes" id="UP000654075"/>
    </source>
</evidence>
<comment type="caution">
    <text evidence="2">The sequence shown here is derived from an EMBL/GenBank/DDBJ whole genome shotgun (WGS) entry which is preliminary data.</text>
</comment>
<keyword evidence="3" id="KW-1185">Reference proteome</keyword>
<evidence type="ECO:0000256" key="1">
    <source>
        <dbReference type="SAM" id="MobiDB-lite"/>
    </source>
</evidence>
<feature type="compositionally biased region" description="Low complexity" evidence="1">
    <location>
        <begin position="70"/>
        <end position="97"/>
    </location>
</feature>
<name>A0A813HNI8_POLGL</name>
<dbReference type="Proteomes" id="UP000654075">
    <property type="component" value="Unassembled WGS sequence"/>
</dbReference>
<dbReference type="EMBL" id="CAJNNV010032519">
    <property type="protein sequence ID" value="CAE8640202.1"/>
    <property type="molecule type" value="Genomic_DNA"/>
</dbReference>
<dbReference type="AlphaFoldDB" id="A0A813HNI8"/>
<organism evidence="2 3">
    <name type="scientific">Polarella glacialis</name>
    <name type="common">Dinoflagellate</name>
    <dbReference type="NCBI Taxonomy" id="89957"/>
    <lineage>
        <taxon>Eukaryota</taxon>
        <taxon>Sar</taxon>
        <taxon>Alveolata</taxon>
        <taxon>Dinophyceae</taxon>
        <taxon>Suessiales</taxon>
        <taxon>Suessiaceae</taxon>
        <taxon>Polarella</taxon>
    </lineage>
</organism>
<feature type="compositionally biased region" description="Polar residues" evidence="1">
    <location>
        <begin position="102"/>
        <end position="119"/>
    </location>
</feature>
<gene>
    <name evidence="2" type="ORF">PGLA1383_LOCUS55122</name>
</gene>
<reference evidence="2" key="1">
    <citation type="submission" date="2021-02" db="EMBL/GenBank/DDBJ databases">
        <authorList>
            <person name="Dougan E. K."/>
            <person name="Rhodes N."/>
            <person name="Thang M."/>
            <person name="Chan C."/>
        </authorList>
    </citation>
    <scope>NUCLEOTIDE SEQUENCE</scope>
</reference>
<feature type="compositionally biased region" description="Basic and acidic residues" evidence="1">
    <location>
        <begin position="120"/>
        <end position="142"/>
    </location>
</feature>